<gene>
    <name evidence="1" type="ORF">TNCV_2398791</name>
</gene>
<dbReference type="AlphaFoldDB" id="A0A8X6VRA0"/>
<protein>
    <submittedName>
        <fullName evidence="1">Uncharacterized protein</fullName>
    </submittedName>
</protein>
<keyword evidence="2" id="KW-1185">Reference proteome</keyword>
<evidence type="ECO:0000313" key="2">
    <source>
        <dbReference type="Proteomes" id="UP000887159"/>
    </source>
</evidence>
<sequence length="67" mass="7447">MSIKSVEALCHAVGVVWSLWYSTSSGIILVTSPRLKITRSVANNPRVALYCAALTFTHRALEAWREN</sequence>
<organism evidence="1 2">
    <name type="scientific">Trichonephila clavipes</name>
    <name type="common">Golden silk orbweaver</name>
    <name type="synonym">Nephila clavipes</name>
    <dbReference type="NCBI Taxonomy" id="2585209"/>
    <lineage>
        <taxon>Eukaryota</taxon>
        <taxon>Metazoa</taxon>
        <taxon>Ecdysozoa</taxon>
        <taxon>Arthropoda</taxon>
        <taxon>Chelicerata</taxon>
        <taxon>Arachnida</taxon>
        <taxon>Araneae</taxon>
        <taxon>Araneomorphae</taxon>
        <taxon>Entelegynae</taxon>
        <taxon>Araneoidea</taxon>
        <taxon>Nephilidae</taxon>
        <taxon>Trichonephila</taxon>
    </lineage>
</organism>
<reference evidence="1" key="1">
    <citation type="submission" date="2020-08" db="EMBL/GenBank/DDBJ databases">
        <title>Multicomponent nature underlies the extraordinary mechanical properties of spider dragline silk.</title>
        <authorList>
            <person name="Kono N."/>
            <person name="Nakamura H."/>
            <person name="Mori M."/>
            <person name="Yoshida Y."/>
            <person name="Ohtoshi R."/>
            <person name="Malay A.D."/>
            <person name="Moran D.A.P."/>
            <person name="Tomita M."/>
            <person name="Numata K."/>
            <person name="Arakawa K."/>
        </authorList>
    </citation>
    <scope>NUCLEOTIDE SEQUENCE</scope>
</reference>
<accession>A0A8X6VRA0</accession>
<evidence type="ECO:0000313" key="1">
    <source>
        <dbReference type="EMBL" id="GFY18654.1"/>
    </source>
</evidence>
<name>A0A8X6VRA0_TRICX</name>
<dbReference type="Proteomes" id="UP000887159">
    <property type="component" value="Unassembled WGS sequence"/>
</dbReference>
<comment type="caution">
    <text evidence="1">The sequence shown here is derived from an EMBL/GenBank/DDBJ whole genome shotgun (WGS) entry which is preliminary data.</text>
</comment>
<dbReference type="EMBL" id="BMAU01021349">
    <property type="protein sequence ID" value="GFY18654.1"/>
    <property type="molecule type" value="Genomic_DNA"/>
</dbReference>
<proteinExistence type="predicted"/>